<name>A0ABR9UYU9_9CHRO</name>
<dbReference type="InterPro" id="IPR036942">
    <property type="entry name" value="Beta-barrel_TonB_sf"/>
</dbReference>
<organism evidence="4 5">
    <name type="scientific">Gloeocapsopsis crepidinum LEGE 06123</name>
    <dbReference type="NCBI Taxonomy" id="588587"/>
    <lineage>
        <taxon>Bacteria</taxon>
        <taxon>Bacillati</taxon>
        <taxon>Cyanobacteriota</taxon>
        <taxon>Cyanophyceae</taxon>
        <taxon>Oscillatoriophycideae</taxon>
        <taxon>Chroococcales</taxon>
        <taxon>Chroococcaceae</taxon>
        <taxon>Gloeocapsopsis</taxon>
    </lineage>
</organism>
<reference evidence="4 5" key="1">
    <citation type="submission" date="2020-10" db="EMBL/GenBank/DDBJ databases">
        <authorList>
            <person name="Castelo-Branco R."/>
            <person name="Eusebio N."/>
            <person name="Adriana R."/>
            <person name="Vieira A."/>
            <person name="Brugerolle De Fraissinette N."/>
            <person name="Rezende De Castro R."/>
            <person name="Schneider M.P."/>
            <person name="Vasconcelos V."/>
            <person name="Leao P.N."/>
        </authorList>
    </citation>
    <scope>NUCLEOTIDE SEQUENCE [LARGE SCALE GENOMIC DNA]</scope>
    <source>
        <strain evidence="4 5">LEGE 06123</strain>
    </source>
</reference>
<gene>
    <name evidence="4" type="ORF">IQ230_20565</name>
</gene>
<dbReference type="Gene3D" id="2.40.170.20">
    <property type="entry name" value="TonB-dependent receptor, beta-barrel domain"/>
    <property type="match status" value="1"/>
</dbReference>
<evidence type="ECO:0000313" key="5">
    <source>
        <dbReference type="Proteomes" id="UP000651156"/>
    </source>
</evidence>
<sequence>MNLTKLITVSSKYFELVLISTIALATTGRCGAFSELLSFAAHNNPVLSIQVGEQQSRGLEFDISGEILPGWNIIAGYANTMQ</sequence>
<dbReference type="Proteomes" id="UP000651156">
    <property type="component" value="Unassembled WGS sequence"/>
</dbReference>
<keyword evidence="2" id="KW-0472">Membrane</keyword>
<comment type="caution">
    <text evidence="4">The sequence shown here is derived from an EMBL/GenBank/DDBJ whole genome shotgun (WGS) entry which is preliminary data.</text>
</comment>
<keyword evidence="5" id="KW-1185">Reference proteome</keyword>
<accession>A0ABR9UYU9</accession>
<evidence type="ECO:0000313" key="4">
    <source>
        <dbReference type="EMBL" id="MBE9192700.1"/>
    </source>
</evidence>
<proteinExistence type="predicted"/>
<evidence type="ECO:0000256" key="2">
    <source>
        <dbReference type="ARBA" id="ARBA00023136"/>
    </source>
</evidence>
<keyword evidence="3" id="KW-0998">Cell outer membrane</keyword>
<evidence type="ECO:0000256" key="3">
    <source>
        <dbReference type="ARBA" id="ARBA00023237"/>
    </source>
</evidence>
<comment type="subcellular location">
    <subcellularLocation>
        <location evidence="1">Cell outer membrane</location>
    </subcellularLocation>
</comment>
<dbReference type="SUPFAM" id="SSF56935">
    <property type="entry name" value="Porins"/>
    <property type="match status" value="1"/>
</dbReference>
<protein>
    <submittedName>
        <fullName evidence="4">Uncharacterized protein</fullName>
    </submittedName>
</protein>
<dbReference type="EMBL" id="JADEWN010000063">
    <property type="protein sequence ID" value="MBE9192700.1"/>
    <property type="molecule type" value="Genomic_DNA"/>
</dbReference>
<evidence type="ECO:0000256" key="1">
    <source>
        <dbReference type="ARBA" id="ARBA00004442"/>
    </source>
</evidence>